<dbReference type="SUPFAM" id="SSF53098">
    <property type="entry name" value="Ribonuclease H-like"/>
    <property type="match status" value="1"/>
</dbReference>
<evidence type="ECO:0000256" key="4">
    <source>
        <dbReference type="ARBA" id="ARBA00022833"/>
    </source>
</evidence>
<dbReference type="GO" id="GO:0005634">
    <property type="term" value="C:nucleus"/>
    <property type="evidence" value="ECO:0007669"/>
    <property type="project" value="UniProtKB-SubCell"/>
</dbReference>
<evidence type="ECO:0000313" key="7">
    <source>
        <dbReference type="EMBL" id="KZV93426.1"/>
    </source>
</evidence>
<evidence type="ECO:0000256" key="2">
    <source>
        <dbReference type="ARBA" id="ARBA00022723"/>
    </source>
</evidence>
<dbReference type="InterPro" id="IPR012337">
    <property type="entry name" value="RNaseH-like_sf"/>
</dbReference>
<dbReference type="Proteomes" id="UP000077266">
    <property type="component" value="Unassembled WGS sequence"/>
</dbReference>
<keyword evidence="2" id="KW-0479">Metal-binding</keyword>
<evidence type="ECO:0000313" key="8">
    <source>
        <dbReference type="Proteomes" id="UP000077266"/>
    </source>
</evidence>
<proteinExistence type="predicted"/>
<evidence type="ECO:0000256" key="5">
    <source>
        <dbReference type="ARBA" id="ARBA00023242"/>
    </source>
</evidence>
<gene>
    <name evidence="7" type="ORF">EXIGLDRAFT_674030</name>
</gene>
<dbReference type="OrthoDB" id="1715602at2759"/>
<sequence length="262" mass="29252">MEAFNVLTQFFSRADLPATCYALRSLNNLVVRISDEAANSSSAAIRAAAQLGCAKIRKYLRILKEKELYQFSAVFNPSIKKTFFESRPAQYPASWLNGVLARMDEVFRTCYLAGDESPSAGVQAEPMTFEDEMFGLSPVKTSNTAPGARGRGARGGVRAEHTAFAAELEHYLATPRDKTSDVISWWLAHRGTYPNLHRMALDYVSAPGTTIEVERLFSTGRILLSHLRNRMSEESVHSILSLRSWFGTNFLDKRDFDLGPSQ</sequence>
<dbReference type="AlphaFoldDB" id="A0A165IHX1"/>
<keyword evidence="8" id="KW-1185">Reference proteome</keyword>
<dbReference type="PANTHER" id="PTHR46481:SF10">
    <property type="entry name" value="ZINC FINGER BED DOMAIN-CONTAINING PROTEIN 39"/>
    <property type="match status" value="1"/>
</dbReference>
<dbReference type="InterPro" id="IPR008906">
    <property type="entry name" value="HATC_C_dom"/>
</dbReference>
<dbReference type="GO" id="GO:0008270">
    <property type="term" value="F:zinc ion binding"/>
    <property type="evidence" value="ECO:0007669"/>
    <property type="project" value="UniProtKB-KW"/>
</dbReference>
<dbReference type="Pfam" id="PF05699">
    <property type="entry name" value="Dimer_Tnp_hAT"/>
    <property type="match status" value="1"/>
</dbReference>
<accession>A0A165IHX1</accession>
<evidence type="ECO:0000259" key="6">
    <source>
        <dbReference type="Pfam" id="PF05699"/>
    </source>
</evidence>
<dbReference type="STRING" id="1314781.A0A165IHX1"/>
<dbReference type="GO" id="GO:0046983">
    <property type="term" value="F:protein dimerization activity"/>
    <property type="evidence" value="ECO:0007669"/>
    <property type="project" value="InterPro"/>
</dbReference>
<protein>
    <submittedName>
        <fullName evidence="7">HATC-domain-containing protein</fullName>
    </submittedName>
</protein>
<dbReference type="PANTHER" id="PTHR46481">
    <property type="entry name" value="ZINC FINGER BED DOMAIN-CONTAINING PROTEIN 4"/>
    <property type="match status" value="1"/>
</dbReference>
<feature type="domain" description="HAT C-terminal dimerisation" evidence="6">
    <location>
        <begin position="167"/>
        <end position="246"/>
    </location>
</feature>
<keyword evidence="3" id="KW-0863">Zinc-finger</keyword>
<keyword evidence="4" id="KW-0862">Zinc</keyword>
<reference evidence="7 8" key="1">
    <citation type="journal article" date="2016" name="Mol. Biol. Evol.">
        <title>Comparative Genomics of Early-Diverging Mushroom-Forming Fungi Provides Insights into the Origins of Lignocellulose Decay Capabilities.</title>
        <authorList>
            <person name="Nagy L.G."/>
            <person name="Riley R."/>
            <person name="Tritt A."/>
            <person name="Adam C."/>
            <person name="Daum C."/>
            <person name="Floudas D."/>
            <person name="Sun H."/>
            <person name="Yadav J.S."/>
            <person name="Pangilinan J."/>
            <person name="Larsson K.H."/>
            <person name="Matsuura K."/>
            <person name="Barry K."/>
            <person name="Labutti K."/>
            <person name="Kuo R."/>
            <person name="Ohm R.A."/>
            <person name="Bhattacharya S.S."/>
            <person name="Shirouzu T."/>
            <person name="Yoshinaga Y."/>
            <person name="Martin F.M."/>
            <person name="Grigoriev I.V."/>
            <person name="Hibbett D.S."/>
        </authorList>
    </citation>
    <scope>NUCLEOTIDE SEQUENCE [LARGE SCALE GENOMIC DNA]</scope>
    <source>
        <strain evidence="7 8">HHB12029</strain>
    </source>
</reference>
<evidence type="ECO:0000256" key="1">
    <source>
        <dbReference type="ARBA" id="ARBA00004123"/>
    </source>
</evidence>
<evidence type="ECO:0000256" key="3">
    <source>
        <dbReference type="ARBA" id="ARBA00022771"/>
    </source>
</evidence>
<organism evidence="7 8">
    <name type="scientific">Exidia glandulosa HHB12029</name>
    <dbReference type="NCBI Taxonomy" id="1314781"/>
    <lineage>
        <taxon>Eukaryota</taxon>
        <taxon>Fungi</taxon>
        <taxon>Dikarya</taxon>
        <taxon>Basidiomycota</taxon>
        <taxon>Agaricomycotina</taxon>
        <taxon>Agaricomycetes</taxon>
        <taxon>Auriculariales</taxon>
        <taxon>Exidiaceae</taxon>
        <taxon>Exidia</taxon>
    </lineage>
</organism>
<comment type="subcellular location">
    <subcellularLocation>
        <location evidence="1">Nucleus</location>
    </subcellularLocation>
</comment>
<dbReference type="InterPro" id="IPR052035">
    <property type="entry name" value="ZnF_BED_domain_contain"/>
</dbReference>
<dbReference type="EMBL" id="KV425990">
    <property type="protein sequence ID" value="KZV93426.1"/>
    <property type="molecule type" value="Genomic_DNA"/>
</dbReference>
<dbReference type="InParanoid" id="A0A165IHX1"/>
<keyword evidence="5" id="KW-0539">Nucleus</keyword>
<name>A0A165IHX1_EXIGL</name>